<dbReference type="PANTHER" id="PTHR21666">
    <property type="entry name" value="PEPTIDASE-RELATED"/>
    <property type="match status" value="1"/>
</dbReference>
<feature type="domain" description="M23ase beta-sheet core" evidence="4">
    <location>
        <begin position="316"/>
        <end position="404"/>
    </location>
</feature>
<name>A0A098S6Z4_9BACT</name>
<keyword evidence="2" id="KW-0175">Coiled coil</keyword>
<evidence type="ECO:0000259" key="4">
    <source>
        <dbReference type="Pfam" id="PF01551"/>
    </source>
</evidence>
<dbReference type="Proteomes" id="UP000029736">
    <property type="component" value="Unassembled WGS sequence"/>
</dbReference>
<dbReference type="PANTHER" id="PTHR21666:SF289">
    <property type="entry name" value="L-ALA--D-GLU ENDOPEPTIDASE"/>
    <property type="match status" value="1"/>
</dbReference>
<accession>A0A098S6Z4</accession>
<proteinExistence type="predicted"/>
<dbReference type="InterPro" id="IPR050570">
    <property type="entry name" value="Cell_wall_metabolism_enzyme"/>
</dbReference>
<dbReference type="Gene3D" id="6.10.250.3150">
    <property type="match status" value="1"/>
</dbReference>
<dbReference type="EMBL" id="JPOS01000029">
    <property type="protein sequence ID" value="KGE87865.1"/>
    <property type="molecule type" value="Genomic_DNA"/>
</dbReference>
<dbReference type="STRING" id="1524460.IX84_12095"/>
<evidence type="ECO:0000256" key="2">
    <source>
        <dbReference type="SAM" id="Coils"/>
    </source>
</evidence>
<dbReference type="GO" id="GO:0004222">
    <property type="term" value="F:metalloendopeptidase activity"/>
    <property type="evidence" value="ECO:0007669"/>
    <property type="project" value="TreeGrafter"/>
</dbReference>
<dbReference type="InterPro" id="IPR016047">
    <property type="entry name" value="M23ase_b-sheet_dom"/>
</dbReference>
<dbReference type="Gene3D" id="2.70.70.10">
    <property type="entry name" value="Glucose Permease (Domain IIA)"/>
    <property type="match status" value="1"/>
</dbReference>
<feature type="coiled-coil region" evidence="2">
    <location>
        <begin position="173"/>
        <end position="235"/>
    </location>
</feature>
<evidence type="ECO:0000313" key="6">
    <source>
        <dbReference type="Proteomes" id="UP000029736"/>
    </source>
</evidence>
<feature type="coiled-coil region" evidence="2">
    <location>
        <begin position="21"/>
        <end position="111"/>
    </location>
</feature>
<reference evidence="5 6" key="1">
    <citation type="journal article" date="2014" name="Int. J. Syst. Evol. Microbiol.">
        <title>Phaeodactylibacter xiamenensis gen. nov., sp. nov., a member of the family Saprospiraceae isolated from the marine alga Phaeodactylum tricornutum.</title>
        <authorList>
            <person name="Chen Z.Jr."/>
            <person name="Lei X."/>
            <person name="Lai Q."/>
            <person name="Li Y."/>
            <person name="Zhang B."/>
            <person name="Zhang J."/>
            <person name="Zhang H."/>
            <person name="Yang L."/>
            <person name="Zheng W."/>
            <person name="Tian Y."/>
            <person name="Yu Z."/>
            <person name="Xu H.Jr."/>
            <person name="Zheng T."/>
        </authorList>
    </citation>
    <scope>NUCLEOTIDE SEQUENCE [LARGE SCALE GENOMIC DNA]</scope>
    <source>
        <strain evidence="5 6">KD52</strain>
    </source>
</reference>
<evidence type="ECO:0000256" key="1">
    <source>
        <dbReference type="ARBA" id="ARBA00022729"/>
    </source>
</evidence>
<dbReference type="CDD" id="cd12797">
    <property type="entry name" value="M23_peptidase"/>
    <property type="match status" value="1"/>
</dbReference>
<feature type="region of interest" description="Disordered" evidence="3">
    <location>
        <begin position="251"/>
        <end position="271"/>
    </location>
</feature>
<gene>
    <name evidence="5" type="ORF">IX84_12095</name>
</gene>
<feature type="compositionally biased region" description="Low complexity" evidence="3">
    <location>
        <begin position="256"/>
        <end position="271"/>
    </location>
</feature>
<dbReference type="OrthoDB" id="9815884at2"/>
<keyword evidence="6" id="KW-1185">Reference proteome</keyword>
<protein>
    <recommendedName>
        <fullName evidence="4">M23ase beta-sheet core domain-containing protein</fullName>
    </recommendedName>
</protein>
<evidence type="ECO:0000256" key="3">
    <source>
        <dbReference type="SAM" id="MobiDB-lite"/>
    </source>
</evidence>
<evidence type="ECO:0000313" key="5">
    <source>
        <dbReference type="EMBL" id="KGE87865.1"/>
    </source>
</evidence>
<dbReference type="SUPFAM" id="SSF51261">
    <property type="entry name" value="Duplicated hybrid motif"/>
    <property type="match status" value="1"/>
</dbReference>
<dbReference type="AlphaFoldDB" id="A0A098S6Z4"/>
<sequence length="411" mass="47396">MHRLPFRCGILLALVLLCLPVLLSGQNREELERKRERLLQEIKATETALNNTKKDKEATLEQYIAIRTQIRNRQELVRTLEQELKQVDASIRRSEVVLLALQGDIERLKKEYAHTMRVAYRHKLSQSMLVFLFSAESFNDAFSRWQYIRQYDRFRKKQAVNIIETQEMLTERTAQLEARRVEQQQLLAAQQRQTDLLQEEFQEKNRLLKKLKTSEQQLMAKLDEQQAAHEGLNQAIEEIIVAEMSRKRREARERVPAGATSTAPEAPAATVEAAATLSRNFSNQRGRLPWPVRSGQVSKSFGNAIVMEDTGLKLPNNGIEIQAQNGADIFPVFEGEVTHITFVPVYQNAILVNHGDFFTLYYRIEEVLVEKGQPVGPNQPIGRLADDNNTVHFEIWKGTQKLNPETWLQNR</sequence>
<comment type="caution">
    <text evidence="5">The sequence shown here is derived from an EMBL/GenBank/DDBJ whole genome shotgun (WGS) entry which is preliminary data.</text>
</comment>
<dbReference type="Pfam" id="PF01551">
    <property type="entry name" value="Peptidase_M23"/>
    <property type="match status" value="1"/>
</dbReference>
<dbReference type="RefSeq" id="WP_044220415.1">
    <property type="nucleotide sequence ID" value="NZ_JBKAGJ010000012.1"/>
</dbReference>
<dbReference type="InterPro" id="IPR011055">
    <property type="entry name" value="Dup_hybrid_motif"/>
</dbReference>
<organism evidence="5 6">
    <name type="scientific">Phaeodactylibacter xiamenensis</name>
    <dbReference type="NCBI Taxonomy" id="1524460"/>
    <lineage>
        <taxon>Bacteria</taxon>
        <taxon>Pseudomonadati</taxon>
        <taxon>Bacteroidota</taxon>
        <taxon>Saprospiria</taxon>
        <taxon>Saprospirales</taxon>
        <taxon>Haliscomenobacteraceae</taxon>
        <taxon>Phaeodactylibacter</taxon>
    </lineage>
</organism>
<keyword evidence="1" id="KW-0732">Signal</keyword>